<dbReference type="PROSITE" id="PS50045">
    <property type="entry name" value="SIGMA54_INTERACT_4"/>
    <property type="match status" value="1"/>
</dbReference>
<keyword evidence="5" id="KW-0804">Transcription</keyword>
<dbReference type="InterPro" id="IPR025662">
    <property type="entry name" value="Sigma_54_int_dom_ATP-bd_1"/>
</dbReference>
<dbReference type="InterPro" id="IPR058031">
    <property type="entry name" value="AAA_lid_NorR"/>
</dbReference>
<dbReference type="RefSeq" id="WP_180099535.1">
    <property type="nucleotide sequence ID" value="NZ_CADIKR010000005.1"/>
</dbReference>
<dbReference type="InterPro" id="IPR003593">
    <property type="entry name" value="AAA+_ATPase"/>
</dbReference>
<keyword evidence="4" id="KW-0238">DNA-binding</keyword>
<dbReference type="Pfam" id="PF02954">
    <property type="entry name" value="HTH_8"/>
    <property type="match status" value="1"/>
</dbReference>
<dbReference type="SMART" id="SM00382">
    <property type="entry name" value="AAA"/>
    <property type="match status" value="1"/>
</dbReference>
<evidence type="ECO:0000313" key="8">
    <source>
        <dbReference type="EMBL" id="CAB3891349.1"/>
    </source>
</evidence>
<evidence type="ECO:0000313" key="9">
    <source>
        <dbReference type="Proteomes" id="UP000507140"/>
    </source>
</evidence>
<reference evidence="8 9" key="1">
    <citation type="submission" date="2020-04" db="EMBL/GenBank/DDBJ databases">
        <authorList>
            <person name="De Canck E."/>
        </authorList>
    </citation>
    <scope>NUCLEOTIDE SEQUENCE [LARGE SCALE GENOMIC DNA]</scope>
    <source>
        <strain evidence="8 9">LMG 3415</strain>
    </source>
</reference>
<dbReference type="EMBL" id="CADIKR010000005">
    <property type="protein sequence ID" value="CAB3891349.1"/>
    <property type="molecule type" value="Genomic_DNA"/>
</dbReference>
<dbReference type="InterPro" id="IPR027417">
    <property type="entry name" value="P-loop_NTPase"/>
</dbReference>
<keyword evidence="3" id="KW-0805">Transcription regulation</keyword>
<dbReference type="Gene3D" id="3.30.450.40">
    <property type="match status" value="1"/>
</dbReference>
<dbReference type="Pfam" id="PF25601">
    <property type="entry name" value="AAA_lid_14"/>
    <property type="match status" value="1"/>
</dbReference>
<dbReference type="PRINTS" id="PR01590">
    <property type="entry name" value="HTHFIS"/>
</dbReference>
<evidence type="ECO:0000256" key="3">
    <source>
        <dbReference type="ARBA" id="ARBA00023015"/>
    </source>
</evidence>
<dbReference type="Proteomes" id="UP000507140">
    <property type="component" value="Unassembled WGS sequence"/>
</dbReference>
<keyword evidence="2" id="KW-0067">ATP-binding</keyword>
<evidence type="ECO:0000256" key="1">
    <source>
        <dbReference type="ARBA" id="ARBA00022741"/>
    </source>
</evidence>
<organism evidence="8 9">
    <name type="scientific">Achromobacter mucicolens</name>
    <dbReference type="NCBI Taxonomy" id="1389922"/>
    <lineage>
        <taxon>Bacteria</taxon>
        <taxon>Pseudomonadati</taxon>
        <taxon>Pseudomonadota</taxon>
        <taxon>Betaproteobacteria</taxon>
        <taxon>Burkholderiales</taxon>
        <taxon>Alcaligenaceae</taxon>
        <taxon>Achromobacter</taxon>
    </lineage>
</organism>
<dbReference type="Gene3D" id="3.40.50.300">
    <property type="entry name" value="P-loop containing nucleotide triphosphate hydrolases"/>
    <property type="match status" value="1"/>
</dbReference>
<dbReference type="PANTHER" id="PTHR32071:SF77">
    <property type="entry name" value="TRANSCRIPTIONAL REGULATORY PROTEIN"/>
    <property type="match status" value="1"/>
</dbReference>
<proteinExistence type="predicted"/>
<keyword evidence="9" id="KW-1185">Reference proteome</keyword>
<feature type="domain" description="Sigma-54 factor interaction" evidence="7">
    <location>
        <begin position="338"/>
        <end position="545"/>
    </location>
</feature>
<protein>
    <submittedName>
        <fullName evidence="8">Acetoin catabolism regulatory protein</fullName>
    </submittedName>
</protein>
<comment type="caution">
    <text evidence="8">The sequence shown here is derived from an EMBL/GenBank/DDBJ whole genome shotgun (WGS) entry which is preliminary data.</text>
</comment>
<name>A0ABM8LH30_9BURK</name>
<feature type="compositionally biased region" description="Low complexity" evidence="6">
    <location>
        <begin position="308"/>
        <end position="321"/>
    </location>
</feature>
<dbReference type="InterPro" id="IPR002197">
    <property type="entry name" value="HTH_Fis"/>
</dbReference>
<evidence type="ECO:0000256" key="4">
    <source>
        <dbReference type="ARBA" id="ARBA00023125"/>
    </source>
</evidence>
<dbReference type="SUPFAM" id="SSF52540">
    <property type="entry name" value="P-loop containing nucleoside triphosphate hydrolases"/>
    <property type="match status" value="1"/>
</dbReference>
<evidence type="ECO:0000256" key="2">
    <source>
        <dbReference type="ARBA" id="ARBA00022840"/>
    </source>
</evidence>
<gene>
    <name evidence="8" type="primary">acoR</name>
    <name evidence="8" type="ORF">LMG3415_03975</name>
</gene>
<dbReference type="InterPro" id="IPR029016">
    <property type="entry name" value="GAF-like_dom_sf"/>
</dbReference>
<dbReference type="PANTHER" id="PTHR32071">
    <property type="entry name" value="TRANSCRIPTIONAL REGULATORY PROTEIN"/>
    <property type="match status" value="1"/>
</dbReference>
<feature type="region of interest" description="Disordered" evidence="6">
    <location>
        <begin position="297"/>
        <end position="321"/>
    </location>
</feature>
<dbReference type="SUPFAM" id="SSF55781">
    <property type="entry name" value="GAF domain-like"/>
    <property type="match status" value="1"/>
</dbReference>
<dbReference type="InterPro" id="IPR003018">
    <property type="entry name" value="GAF"/>
</dbReference>
<dbReference type="PROSITE" id="PS00675">
    <property type="entry name" value="SIGMA54_INTERACT_1"/>
    <property type="match status" value="1"/>
</dbReference>
<dbReference type="Gene3D" id="1.10.8.60">
    <property type="match status" value="1"/>
</dbReference>
<dbReference type="SUPFAM" id="SSF46689">
    <property type="entry name" value="Homeodomain-like"/>
    <property type="match status" value="1"/>
</dbReference>
<dbReference type="InterPro" id="IPR009057">
    <property type="entry name" value="Homeodomain-like_sf"/>
</dbReference>
<dbReference type="Pfam" id="PF01590">
    <property type="entry name" value="GAF"/>
    <property type="match status" value="1"/>
</dbReference>
<evidence type="ECO:0000259" key="7">
    <source>
        <dbReference type="PROSITE" id="PS50045"/>
    </source>
</evidence>
<sequence length="638" mass="67489">MASYSRRQTLTQARLLFNQQGAVPGGMVAEPILRSWRRCADLGFDMRGVRRAELMTQGELREAQQRNEALRRMSEPAIAYLRHQAGGSGNLVILSDAQGLVLDSDGDTGFAHRASRVALMPGAPWDEAAAGTNAIGTALVEGRPIAVHGAEHYFEPNRILTCAAVPITDSEGRTVGVLDLSSQARDVRPDVLALVRGAVDRIEHQLFEGAYEQCTVLRLHADLAGLGQPGEALLAFQGDLLVGANRRALHALGLAATALGVYRYADVFDGDIGRGPDAAGRVHTRTGAVYHARLRMPRTRPPQPPATPALRAPGAAAKTPAPSFDAATLGALARAVHLADAGVSILLQGETGVGKEVFARQIHARGQRAAGPFVAVNCAALPESLIESELFGYEEGAFTGARRQGSKGLLRQAHGGVLFLDEIGDMPLLLQSRLLRVLQTREVSPLGAARPVPVDFTLVCATHRPLAHEGPDAPVRPDLYFRIAEYTVTLEPLRARADRLELLRDLWAAQGAGLALPPAIEAVLAAYSWPGNYRQLASVLRTLHVLAGPAGRVDADMLPAELRGAASAAKREIPAPGAATSTPAPAGAAADLHAMTDAAIRSALEAHGGSVSRAARALGVHRSTVYRRASALGLARPK</sequence>
<dbReference type="Pfam" id="PF00158">
    <property type="entry name" value="Sigma54_activat"/>
    <property type="match status" value="1"/>
</dbReference>
<evidence type="ECO:0000256" key="5">
    <source>
        <dbReference type="ARBA" id="ARBA00023163"/>
    </source>
</evidence>
<dbReference type="CDD" id="cd00009">
    <property type="entry name" value="AAA"/>
    <property type="match status" value="1"/>
</dbReference>
<evidence type="ECO:0000256" key="6">
    <source>
        <dbReference type="SAM" id="MobiDB-lite"/>
    </source>
</evidence>
<keyword evidence="1" id="KW-0547">Nucleotide-binding</keyword>
<dbReference type="Gene3D" id="1.10.10.60">
    <property type="entry name" value="Homeodomain-like"/>
    <property type="match status" value="1"/>
</dbReference>
<accession>A0ABM8LH30</accession>
<dbReference type="InterPro" id="IPR002078">
    <property type="entry name" value="Sigma_54_int"/>
</dbReference>